<dbReference type="Gene3D" id="3.40.50.10190">
    <property type="entry name" value="BRCT domain"/>
    <property type="match status" value="2"/>
</dbReference>
<dbReference type="Proteomes" id="UP000467840">
    <property type="component" value="Chromosome 14"/>
</dbReference>
<reference evidence="6 7" key="1">
    <citation type="journal article" date="2020" name="Mol. Plant">
        <title>The Chromosome-Based Rubber Tree Genome Provides New Insights into Spurge Genome Evolution and Rubber Biosynthesis.</title>
        <authorList>
            <person name="Liu J."/>
            <person name="Shi C."/>
            <person name="Shi C.C."/>
            <person name="Li W."/>
            <person name="Zhang Q.J."/>
            <person name="Zhang Y."/>
            <person name="Li K."/>
            <person name="Lu H.F."/>
            <person name="Shi C."/>
            <person name="Zhu S.T."/>
            <person name="Xiao Z.Y."/>
            <person name="Nan H."/>
            <person name="Yue Y."/>
            <person name="Zhu X.G."/>
            <person name="Wu Y."/>
            <person name="Hong X.N."/>
            <person name="Fan G.Y."/>
            <person name="Tong Y."/>
            <person name="Zhang D."/>
            <person name="Mao C.L."/>
            <person name="Liu Y.L."/>
            <person name="Hao S.J."/>
            <person name="Liu W.Q."/>
            <person name="Lv M.Q."/>
            <person name="Zhang H.B."/>
            <person name="Liu Y."/>
            <person name="Hu-Tang G.R."/>
            <person name="Wang J.P."/>
            <person name="Wang J.H."/>
            <person name="Sun Y.H."/>
            <person name="Ni S.B."/>
            <person name="Chen W.B."/>
            <person name="Zhang X.C."/>
            <person name="Jiao Y.N."/>
            <person name="Eichler E.E."/>
            <person name="Li G.H."/>
            <person name="Liu X."/>
            <person name="Gao L.Z."/>
        </authorList>
    </citation>
    <scope>NUCLEOTIDE SEQUENCE [LARGE SCALE GENOMIC DNA]</scope>
    <source>
        <strain evidence="7">cv. GT1</strain>
        <tissue evidence="6">Leaf</tissue>
    </source>
</reference>
<keyword evidence="2" id="KW-0227">DNA damage</keyword>
<sequence length="322" mass="35755">MPKFQRKSSPRSVDKSGSVDAALSFTSIGNGKKNFVDKMGAKEKLADRKNNAYLSPSAKHEVMSDHLPNEATEPSTSMCTSPANCTTPVNSASPVCIGREPISALKDSRKRRDLANVRVLFSHHLDENTIKQQKKIVDRLRVSIASSITDATHFITDKFVRTRNMLEAIASGKPVVTHLWLENVGRANYYIDEQKYILRDTKKEKELGFNMPVSLAHARQLPLLRGRRVFITPSIKPGKDIISNLIKTVCGQAVERVGRSTLKDDVVPEDLLVLSCEEDYEVCVPFLEKGAAIYSSELLLNGIVTQKLEYEAVDDMDPAPEG</sequence>
<gene>
    <name evidence="6" type="ORF">GH714_019103</name>
</gene>
<evidence type="ECO:0000256" key="4">
    <source>
        <dbReference type="SAM" id="MobiDB-lite"/>
    </source>
</evidence>
<dbReference type="InterPro" id="IPR001357">
    <property type="entry name" value="BRCT_dom"/>
</dbReference>
<proteinExistence type="predicted"/>
<dbReference type="InterPro" id="IPR051579">
    <property type="entry name" value="DDR_Transcriptional_Reg"/>
</dbReference>
<evidence type="ECO:0000259" key="5">
    <source>
        <dbReference type="PROSITE" id="PS50172"/>
    </source>
</evidence>
<comment type="subcellular location">
    <subcellularLocation>
        <location evidence="1">Nucleus</location>
    </subcellularLocation>
</comment>
<feature type="region of interest" description="Disordered" evidence="4">
    <location>
        <begin position="58"/>
        <end position="79"/>
    </location>
</feature>
<dbReference type="EMBL" id="JAAGAX010000006">
    <property type="protein sequence ID" value="KAF2311015.1"/>
    <property type="molecule type" value="Genomic_DNA"/>
</dbReference>
<dbReference type="SMART" id="SM00292">
    <property type="entry name" value="BRCT"/>
    <property type="match status" value="1"/>
</dbReference>
<comment type="caution">
    <text evidence="6">The sequence shown here is derived from an EMBL/GenBank/DDBJ whole genome shotgun (WGS) entry which is preliminary data.</text>
</comment>
<evidence type="ECO:0000256" key="3">
    <source>
        <dbReference type="ARBA" id="ARBA00023242"/>
    </source>
</evidence>
<dbReference type="CDD" id="cd18432">
    <property type="entry name" value="BRCT_PAXIP1_rpt6_like"/>
    <property type="match status" value="1"/>
</dbReference>
<dbReference type="Pfam" id="PF16770">
    <property type="entry name" value="RTT107_BRCT_5"/>
    <property type="match status" value="1"/>
</dbReference>
<evidence type="ECO:0000256" key="2">
    <source>
        <dbReference type="ARBA" id="ARBA00022763"/>
    </source>
</evidence>
<dbReference type="CDD" id="cd17744">
    <property type="entry name" value="BRCT_MDC1_rpt1"/>
    <property type="match status" value="1"/>
</dbReference>
<organism evidence="6 7">
    <name type="scientific">Hevea brasiliensis</name>
    <name type="common">Para rubber tree</name>
    <name type="synonym">Siphonia brasiliensis</name>
    <dbReference type="NCBI Taxonomy" id="3981"/>
    <lineage>
        <taxon>Eukaryota</taxon>
        <taxon>Viridiplantae</taxon>
        <taxon>Streptophyta</taxon>
        <taxon>Embryophyta</taxon>
        <taxon>Tracheophyta</taxon>
        <taxon>Spermatophyta</taxon>
        <taxon>Magnoliopsida</taxon>
        <taxon>eudicotyledons</taxon>
        <taxon>Gunneridae</taxon>
        <taxon>Pentapetalae</taxon>
        <taxon>rosids</taxon>
        <taxon>fabids</taxon>
        <taxon>Malpighiales</taxon>
        <taxon>Euphorbiaceae</taxon>
        <taxon>Crotonoideae</taxon>
        <taxon>Micrandreae</taxon>
        <taxon>Hevea</taxon>
    </lineage>
</organism>
<accession>A0A6A6MET9</accession>
<feature type="domain" description="BRCT" evidence="5">
    <location>
        <begin position="109"/>
        <end position="198"/>
    </location>
</feature>
<dbReference type="PANTHER" id="PTHR23196">
    <property type="entry name" value="PAX TRANSCRIPTION ACTIVATION DOMAIN INTERACTING PROTEIN"/>
    <property type="match status" value="1"/>
</dbReference>
<keyword evidence="3" id="KW-0539">Nucleus</keyword>
<dbReference type="GO" id="GO:0006974">
    <property type="term" value="P:DNA damage response"/>
    <property type="evidence" value="ECO:0007669"/>
    <property type="project" value="UniProtKB-KW"/>
</dbReference>
<dbReference type="SUPFAM" id="SSF52113">
    <property type="entry name" value="BRCT domain"/>
    <property type="match status" value="1"/>
</dbReference>
<dbReference type="InterPro" id="IPR036420">
    <property type="entry name" value="BRCT_dom_sf"/>
</dbReference>
<feature type="compositionally biased region" description="Basic and acidic residues" evidence="4">
    <location>
        <begin position="58"/>
        <end position="68"/>
    </location>
</feature>
<dbReference type="PROSITE" id="PS50172">
    <property type="entry name" value="BRCT"/>
    <property type="match status" value="1"/>
</dbReference>
<evidence type="ECO:0000313" key="6">
    <source>
        <dbReference type="EMBL" id="KAF2311015.1"/>
    </source>
</evidence>
<evidence type="ECO:0000313" key="7">
    <source>
        <dbReference type="Proteomes" id="UP000467840"/>
    </source>
</evidence>
<dbReference type="AlphaFoldDB" id="A0A6A6MET9"/>
<name>A0A6A6MET9_HEVBR</name>
<protein>
    <recommendedName>
        <fullName evidence="5">BRCT domain-containing protein</fullName>
    </recommendedName>
</protein>
<evidence type="ECO:0000256" key="1">
    <source>
        <dbReference type="ARBA" id="ARBA00004123"/>
    </source>
</evidence>
<keyword evidence="7" id="KW-1185">Reference proteome</keyword>
<dbReference type="Pfam" id="PF16589">
    <property type="entry name" value="BRCT_2"/>
    <property type="match status" value="1"/>
</dbReference>
<dbReference type="GO" id="GO:0005634">
    <property type="term" value="C:nucleus"/>
    <property type="evidence" value="ECO:0007669"/>
    <property type="project" value="UniProtKB-SubCell"/>
</dbReference>
<dbReference type="PANTHER" id="PTHR23196:SF1">
    <property type="entry name" value="PAX-INTERACTING PROTEIN 1"/>
    <property type="match status" value="1"/>
</dbReference>